<proteinExistence type="predicted"/>
<evidence type="ECO:0000313" key="1">
    <source>
        <dbReference type="EMBL" id="CAD6999626.1"/>
    </source>
</evidence>
<dbReference type="EMBL" id="CAJHJT010000012">
    <property type="protein sequence ID" value="CAD6999626.1"/>
    <property type="molecule type" value="Genomic_DNA"/>
</dbReference>
<accession>A0A811UP62</accession>
<dbReference type="Proteomes" id="UP000606786">
    <property type="component" value="Unassembled WGS sequence"/>
</dbReference>
<name>A0A811UP62_CERCA</name>
<organism evidence="1 2">
    <name type="scientific">Ceratitis capitata</name>
    <name type="common">Mediterranean fruit fly</name>
    <name type="synonym">Tephritis capitata</name>
    <dbReference type="NCBI Taxonomy" id="7213"/>
    <lineage>
        <taxon>Eukaryota</taxon>
        <taxon>Metazoa</taxon>
        <taxon>Ecdysozoa</taxon>
        <taxon>Arthropoda</taxon>
        <taxon>Hexapoda</taxon>
        <taxon>Insecta</taxon>
        <taxon>Pterygota</taxon>
        <taxon>Neoptera</taxon>
        <taxon>Endopterygota</taxon>
        <taxon>Diptera</taxon>
        <taxon>Brachycera</taxon>
        <taxon>Muscomorpha</taxon>
        <taxon>Tephritoidea</taxon>
        <taxon>Tephritidae</taxon>
        <taxon>Ceratitis</taxon>
        <taxon>Ceratitis</taxon>
    </lineage>
</organism>
<comment type="caution">
    <text evidence="1">The sequence shown here is derived from an EMBL/GenBank/DDBJ whole genome shotgun (WGS) entry which is preliminary data.</text>
</comment>
<protein>
    <submittedName>
        <fullName evidence="1">(Mediterranean fruit fly) hypothetical protein</fullName>
    </submittedName>
</protein>
<evidence type="ECO:0000313" key="2">
    <source>
        <dbReference type="Proteomes" id="UP000606786"/>
    </source>
</evidence>
<keyword evidence="2" id="KW-1185">Reference proteome</keyword>
<gene>
    <name evidence="1" type="ORF">CCAP1982_LOCUS8158</name>
</gene>
<reference evidence="1" key="1">
    <citation type="submission" date="2020-11" db="EMBL/GenBank/DDBJ databases">
        <authorList>
            <person name="Whitehead M."/>
        </authorList>
    </citation>
    <scope>NUCLEOTIDE SEQUENCE</scope>
    <source>
        <strain evidence="1">EGII</strain>
    </source>
</reference>
<feature type="non-terminal residue" evidence="1">
    <location>
        <position position="81"/>
    </location>
</feature>
<dbReference type="AlphaFoldDB" id="A0A811UP62"/>
<sequence>MIGVWDMQQQKKITMEGGLAGLSIRRRSLTYNQVYYPTLHVTKPISCCTSLKKHFCSFSKLEQKFRAFGSCRLEIQQFIPT</sequence>